<sequence>MPASRPQRLLVSGGRGRLAALIADSFQAPDYDVALYSREAAGAFRDLQRLLDPAELVGAGALLHLAWSTLPATSEQSPGQEEREDLPRLEKLLAMLASLPTRPHFVFFSSGGTVYGNAPGRPNTENDPCHPIGRYGRAKVAAEEMIRAAAAKHDLPCAILRISNPYGYPVPSGRVQGIIPHAIRAATEGRTLTLWGDGHARKDFIHYTDFLAALRRVLASRLTGTFNLGAGESHSVTEILDLVARHTGRKIATTTTPAPSWDVQDSRLDISRFKAATGWSPRTSLDEGIRRSTVGSRPPCP</sequence>
<dbReference type="SUPFAM" id="SSF51735">
    <property type="entry name" value="NAD(P)-binding Rossmann-fold domains"/>
    <property type="match status" value="1"/>
</dbReference>
<feature type="domain" description="NAD-dependent epimerase/dehydratase" evidence="1">
    <location>
        <begin position="10"/>
        <end position="229"/>
    </location>
</feature>
<comment type="caution">
    <text evidence="2">The sequence shown here is derived from an EMBL/GenBank/DDBJ whole genome shotgun (WGS) entry which is preliminary data.</text>
</comment>
<dbReference type="Gene3D" id="3.40.50.720">
    <property type="entry name" value="NAD(P)-binding Rossmann-like Domain"/>
    <property type="match status" value="1"/>
</dbReference>
<dbReference type="Pfam" id="PF01370">
    <property type="entry name" value="Epimerase"/>
    <property type="match status" value="1"/>
</dbReference>
<protein>
    <submittedName>
        <fullName evidence="2">NAD-dependent epimerase/dehydratase family protein</fullName>
    </submittedName>
</protein>
<evidence type="ECO:0000313" key="2">
    <source>
        <dbReference type="EMBL" id="RXK55685.1"/>
    </source>
</evidence>
<dbReference type="RefSeq" id="WP_129047050.1">
    <property type="nucleotide sequence ID" value="NZ_SDHX01000001.1"/>
</dbReference>
<dbReference type="AlphaFoldDB" id="A0A4Q1C9K9"/>
<dbReference type="InterPro" id="IPR036291">
    <property type="entry name" value="NAD(P)-bd_dom_sf"/>
</dbReference>
<name>A0A4Q1C9K9_9BACT</name>
<dbReference type="PANTHER" id="PTHR43245">
    <property type="entry name" value="BIFUNCTIONAL POLYMYXIN RESISTANCE PROTEIN ARNA"/>
    <property type="match status" value="1"/>
</dbReference>
<evidence type="ECO:0000259" key="1">
    <source>
        <dbReference type="Pfam" id="PF01370"/>
    </source>
</evidence>
<proteinExistence type="predicted"/>
<gene>
    <name evidence="2" type="ORF">ESB00_07325</name>
</gene>
<dbReference type="OrthoDB" id="9789543at2"/>
<dbReference type="InterPro" id="IPR050177">
    <property type="entry name" value="Lipid_A_modif_metabolic_enz"/>
</dbReference>
<organism evidence="2 3">
    <name type="scientific">Oleiharenicola lentus</name>
    <dbReference type="NCBI Taxonomy" id="2508720"/>
    <lineage>
        <taxon>Bacteria</taxon>
        <taxon>Pseudomonadati</taxon>
        <taxon>Verrucomicrobiota</taxon>
        <taxon>Opitutia</taxon>
        <taxon>Opitutales</taxon>
        <taxon>Opitutaceae</taxon>
        <taxon>Oleiharenicola</taxon>
    </lineage>
</organism>
<dbReference type="Proteomes" id="UP000290218">
    <property type="component" value="Unassembled WGS sequence"/>
</dbReference>
<accession>A0A4Q1C9K9</accession>
<reference evidence="2 3" key="1">
    <citation type="submission" date="2019-01" db="EMBL/GenBank/DDBJ databases">
        <title>Lacunisphaera sp. strain TWA-58.</title>
        <authorList>
            <person name="Chen W.-M."/>
        </authorList>
    </citation>
    <scope>NUCLEOTIDE SEQUENCE [LARGE SCALE GENOMIC DNA]</scope>
    <source>
        <strain evidence="2 3">TWA-58</strain>
    </source>
</reference>
<evidence type="ECO:0000313" key="3">
    <source>
        <dbReference type="Proteomes" id="UP000290218"/>
    </source>
</evidence>
<dbReference type="EMBL" id="SDHX01000001">
    <property type="protein sequence ID" value="RXK55685.1"/>
    <property type="molecule type" value="Genomic_DNA"/>
</dbReference>
<keyword evidence="3" id="KW-1185">Reference proteome</keyword>
<dbReference type="InterPro" id="IPR001509">
    <property type="entry name" value="Epimerase_deHydtase"/>
</dbReference>